<feature type="short sequence motif" description="Histidine triad motif" evidence="1">
    <location>
        <begin position="97"/>
        <end position="101"/>
    </location>
</feature>
<gene>
    <name evidence="3" type="ORF">IAA73_01070</name>
</gene>
<dbReference type="AlphaFoldDB" id="A0A9D9HRJ3"/>
<comment type="caution">
    <text evidence="3">The sequence shown here is derived from an EMBL/GenBank/DDBJ whole genome shotgun (WGS) entry which is preliminary data.</text>
</comment>
<evidence type="ECO:0000256" key="1">
    <source>
        <dbReference type="PROSITE-ProRule" id="PRU00464"/>
    </source>
</evidence>
<evidence type="ECO:0000313" key="4">
    <source>
        <dbReference type="Proteomes" id="UP000823641"/>
    </source>
</evidence>
<dbReference type="Pfam" id="PF01230">
    <property type="entry name" value="HIT"/>
    <property type="match status" value="1"/>
</dbReference>
<dbReference type="Gene3D" id="3.30.428.10">
    <property type="entry name" value="HIT-like"/>
    <property type="match status" value="1"/>
</dbReference>
<protein>
    <submittedName>
        <fullName evidence="3">HIT family protein</fullName>
    </submittedName>
</protein>
<reference evidence="3" key="1">
    <citation type="submission" date="2020-10" db="EMBL/GenBank/DDBJ databases">
        <authorList>
            <person name="Gilroy R."/>
        </authorList>
    </citation>
    <scope>NUCLEOTIDE SEQUENCE</scope>
    <source>
        <strain evidence="3">G3-3990</strain>
    </source>
</reference>
<dbReference type="EMBL" id="JADIMG010000006">
    <property type="protein sequence ID" value="MBO8458917.1"/>
    <property type="molecule type" value="Genomic_DNA"/>
</dbReference>
<sequence>MKNVTTECLYCGQNGARENLMIEIAQLSVSTVYLLKEQTYMGRCIVAYKDHVKDLHELSVEDRNAFMDDVCRVGKALEKVFNAQSINYGIFNDLIAHLHVHLVPKYQGGPNWGGTFDMAPKRTFLSPAGYERVIGEIRAELLNNK</sequence>
<dbReference type="InterPro" id="IPR036265">
    <property type="entry name" value="HIT-like_sf"/>
</dbReference>
<organism evidence="3 4">
    <name type="scientific">Candidatus Gallipaludibacter merdavium</name>
    <dbReference type="NCBI Taxonomy" id="2840839"/>
    <lineage>
        <taxon>Bacteria</taxon>
        <taxon>Pseudomonadati</taxon>
        <taxon>Bacteroidota</taxon>
        <taxon>Bacteroidia</taxon>
        <taxon>Bacteroidales</taxon>
        <taxon>Candidatus Gallipaludibacter</taxon>
    </lineage>
</organism>
<dbReference type="GO" id="GO:0003824">
    <property type="term" value="F:catalytic activity"/>
    <property type="evidence" value="ECO:0007669"/>
    <property type="project" value="InterPro"/>
</dbReference>
<accession>A0A9D9HRJ3</accession>
<dbReference type="InterPro" id="IPR011146">
    <property type="entry name" value="HIT-like"/>
</dbReference>
<dbReference type="PROSITE" id="PS51084">
    <property type="entry name" value="HIT_2"/>
    <property type="match status" value="1"/>
</dbReference>
<feature type="domain" description="HIT" evidence="2">
    <location>
        <begin position="9"/>
        <end position="112"/>
    </location>
</feature>
<evidence type="ECO:0000313" key="3">
    <source>
        <dbReference type="EMBL" id="MBO8458917.1"/>
    </source>
</evidence>
<evidence type="ECO:0000259" key="2">
    <source>
        <dbReference type="PROSITE" id="PS51084"/>
    </source>
</evidence>
<reference evidence="3" key="2">
    <citation type="journal article" date="2021" name="PeerJ">
        <title>Extensive microbial diversity within the chicken gut microbiome revealed by metagenomics and culture.</title>
        <authorList>
            <person name="Gilroy R."/>
            <person name="Ravi A."/>
            <person name="Getino M."/>
            <person name="Pursley I."/>
            <person name="Horton D.L."/>
            <person name="Alikhan N.F."/>
            <person name="Baker D."/>
            <person name="Gharbi K."/>
            <person name="Hall N."/>
            <person name="Watson M."/>
            <person name="Adriaenssens E.M."/>
            <person name="Foster-Nyarko E."/>
            <person name="Jarju S."/>
            <person name="Secka A."/>
            <person name="Antonio M."/>
            <person name="Oren A."/>
            <person name="Chaudhuri R.R."/>
            <person name="La Ragione R."/>
            <person name="Hildebrand F."/>
            <person name="Pallen M.J."/>
        </authorList>
    </citation>
    <scope>NUCLEOTIDE SEQUENCE</scope>
    <source>
        <strain evidence="3">G3-3990</strain>
    </source>
</reference>
<dbReference type="SUPFAM" id="SSF54197">
    <property type="entry name" value="HIT-like"/>
    <property type="match status" value="1"/>
</dbReference>
<name>A0A9D9HRJ3_9BACT</name>
<proteinExistence type="predicted"/>
<dbReference type="Proteomes" id="UP000823641">
    <property type="component" value="Unassembled WGS sequence"/>
</dbReference>